<dbReference type="PANTHER" id="PTHR46825">
    <property type="entry name" value="D-ALANYL-D-ALANINE-CARBOXYPEPTIDASE/ENDOPEPTIDASE AMPH"/>
    <property type="match status" value="1"/>
</dbReference>
<keyword evidence="3" id="KW-1185">Reference proteome</keyword>
<comment type="caution">
    <text evidence="2">The sequence shown here is derived from an EMBL/GenBank/DDBJ whole genome shotgun (WGS) entry which is preliminary data.</text>
</comment>
<protein>
    <submittedName>
        <fullName evidence="2">Beta-lactamase family protein</fullName>
    </submittedName>
</protein>
<name>A0ABT3IH10_9BACT</name>
<dbReference type="SUPFAM" id="SSF56601">
    <property type="entry name" value="beta-lactamase/transpeptidase-like"/>
    <property type="match status" value="1"/>
</dbReference>
<accession>A0ABT3IH10</accession>
<dbReference type="InterPro" id="IPR001466">
    <property type="entry name" value="Beta-lactam-related"/>
</dbReference>
<dbReference type="InterPro" id="IPR012338">
    <property type="entry name" value="Beta-lactam/transpept-like"/>
</dbReference>
<dbReference type="InterPro" id="IPR050491">
    <property type="entry name" value="AmpC-like"/>
</dbReference>
<evidence type="ECO:0000313" key="2">
    <source>
        <dbReference type="EMBL" id="MCW3483253.1"/>
    </source>
</evidence>
<evidence type="ECO:0000313" key="3">
    <source>
        <dbReference type="Proteomes" id="UP001207742"/>
    </source>
</evidence>
<organism evidence="2 3">
    <name type="scientific">Chitinophaga nivalis</name>
    <dbReference type="NCBI Taxonomy" id="2991709"/>
    <lineage>
        <taxon>Bacteria</taxon>
        <taxon>Pseudomonadati</taxon>
        <taxon>Bacteroidota</taxon>
        <taxon>Chitinophagia</taxon>
        <taxon>Chitinophagales</taxon>
        <taxon>Chitinophagaceae</taxon>
        <taxon>Chitinophaga</taxon>
    </lineage>
</organism>
<dbReference type="Proteomes" id="UP001207742">
    <property type="component" value="Unassembled WGS sequence"/>
</dbReference>
<dbReference type="Gene3D" id="3.40.710.10">
    <property type="entry name" value="DD-peptidase/beta-lactamase superfamily"/>
    <property type="match status" value="1"/>
</dbReference>
<feature type="domain" description="Beta-lactamase-related" evidence="1">
    <location>
        <begin position="32"/>
        <end position="353"/>
    </location>
</feature>
<dbReference type="EMBL" id="JAPDNS010000001">
    <property type="protein sequence ID" value="MCW3483253.1"/>
    <property type="molecule type" value="Genomic_DNA"/>
</dbReference>
<dbReference type="RefSeq" id="WP_264728402.1">
    <property type="nucleotide sequence ID" value="NZ_JAPDNR010000001.1"/>
</dbReference>
<gene>
    <name evidence="2" type="ORF">OL497_05075</name>
</gene>
<reference evidence="2 3" key="1">
    <citation type="submission" date="2022-10" db="EMBL/GenBank/DDBJ databases">
        <title>Chitinophaga nivalis PC15 sp. nov., isolated from Pyeongchang county, South Korea.</title>
        <authorList>
            <person name="Trinh H.N."/>
        </authorList>
    </citation>
    <scope>NUCLEOTIDE SEQUENCE [LARGE SCALE GENOMIC DNA]</scope>
    <source>
        <strain evidence="2 3">PC14</strain>
    </source>
</reference>
<sequence>MLRTLLCSLYCFIVTGVLYGQEKPDTSLAGRLDQLIAARLEQVAPGAVVLVAQQGKVSYRKAFGWANKKQQLPMQPEMIFRIGSVTKPFTATAILQLVEQGKLSLQDSIQRYVPEYPSKGAVITIQHLLTHTSGIKNYAAIYNPAKARKTYTLAQGIDYIREEPLEFTPGSNYAYSNSNYYLLGYILEKITGLSYESYLQQHIFDKAGLLHTRYSNPGNTDGGLVTGYMRSKGVFKQVPLEEITTMYAAGGLEANVDDLLHFQQALYKGVLLNNTSLLAATTPYRFPDGTASQYGYGWFIQDIGGSKAITHSGSTDGFQSDIIYLPEQDVFVAALFNGYEADMDWTVLTTDIARLAIGKPLEDSILSPTVLESYVGVYQYTTEHQLIITREADKLFVKASNPAARLPLVQLHAAAKDSFYIKEAPLRFVFVREAPDKPLKLVTYNTRGKDAEWVKIK</sequence>
<proteinExistence type="predicted"/>
<dbReference type="Pfam" id="PF00144">
    <property type="entry name" value="Beta-lactamase"/>
    <property type="match status" value="1"/>
</dbReference>
<evidence type="ECO:0000259" key="1">
    <source>
        <dbReference type="Pfam" id="PF00144"/>
    </source>
</evidence>
<dbReference type="PANTHER" id="PTHR46825:SF9">
    <property type="entry name" value="BETA-LACTAMASE-RELATED DOMAIN-CONTAINING PROTEIN"/>
    <property type="match status" value="1"/>
</dbReference>